<feature type="compositionally biased region" description="Polar residues" evidence="1">
    <location>
        <begin position="1"/>
        <end position="13"/>
    </location>
</feature>
<dbReference type="PANTHER" id="PTHR33416:SF18">
    <property type="entry name" value="NUCLEOPORIN-LIKE PROTEIN"/>
    <property type="match status" value="1"/>
</dbReference>
<dbReference type="Proteomes" id="UP000827889">
    <property type="component" value="Chromosome 4"/>
</dbReference>
<feature type="region of interest" description="Disordered" evidence="1">
    <location>
        <begin position="1"/>
        <end position="54"/>
    </location>
</feature>
<feature type="region of interest" description="Disordered" evidence="1">
    <location>
        <begin position="333"/>
        <end position="359"/>
    </location>
</feature>
<feature type="region of interest" description="Disordered" evidence="1">
    <location>
        <begin position="76"/>
        <end position="124"/>
    </location>
</feature>
<evidence type="ECO:0000313" key="2">
    <source>
        <dbReference type="Proteomes" id="UP000827889"/>
    </source>
</evidence>
<dbReference type="GO" id="GO:0071763">
    <property type="term" value="P:nuclear membrane organization"/>
    <property type="evidence" value="ECO:0007669"/>
    <property type="project" value="TreeGrafter"/>
</dbReference>
<dbReference type="RefSeq" id="XP_030511317.1">
    <property type="nucleotide sequence ID" value="XM_030655457.2"/>
</dbReference>
<name>A0A8B8MNS3_9MYRT</name>
<dbReference type="GeneID" id="115725821"/>
<accession>A0A8B8MNS3</accession>
<reference evidence="3" key="1">
    <citation type="submission" date="2025-08" db="UniProtKB">
        <authorList>
            <consortium name="RefSeq"/>
        </authorList>
    </citation>
    <scope>IDENTIFICATION</scope>
    <source>
        <tissue evidence="3">Leaf</tissue>
    </source>
</reference>
<feature type="compositionally biased region" description="Basic and acidic residues" evidence="1">
    <location>
        <begin position="103"/>
        <end position="119"/>
    </location>
</feature>
<dbReference type="PANTHER" id="PTHR33416">
    <property type="entry name" value="NUCLEAR PORE COMPLEX PROTEIN NUP1"/>
    <property type="match status" value="1"/>
</dbReference>
<evidence type="ECO:0000256" key="1">
    <source>
        <dbReference type="SAM" id="MobiDB-lite"/>
    </source>
</evidence>
<organism evidence="2 3">
    <name type="scientific">Rhodamnia argentea</name>
    <dbReference type="NCBI Taxonomy" id="178133"/>
    <lineage>
        <taxon>Eukaryota</taxon>
        <taxon>Viridiplantae</taxon>
        <taxon>Streptophyta</taxon>
        <taxon>Embryophyta</taxon>
        <taxon>Tracheophyta</taxon>
        <taxon>Spermatophyta</taxon>
        <taxon>Magnoliopsida</taxon>
        <taxon>eudicotyledons</taxon>
        <taxon>Gunneridae</taxon>
        <taxon>Pentapetalae</taxon>
        <taxon>rosids</taxon>
        <taxon>malvids</taxon>
        <taxon>Myrtales</taxon>
        <taxon>Myrtaceae</taxon>
        <taxon>Myrtoideae</taxon>
        <taxon>Myrteae</taxon>
        <taxon>Australasian group</taxon>
        <taxon>Rhodamnia</taxon>
    </lineage>
</organism>
<protein>
    <submittedName>
        <fullName evidence="3">Nuclear pore complex protein NUP1 isoform X1</fullName>
    </submittedName>
</protein>
<dbReference type="GO" id="GO:0005635">
    <property type="term" value="C:nuclear envelope"/>
    <property type="evidence" value="ECO:0007669"/>
    <property type="project" value="TreeGrafter"/>
</dbReference>
<dbReference type="OrthoDB" id="653151at2759"/>
<evidence type="ECO:0000313" key="3">
    <source>
        <dbReference type="RefSeq" id="XP_030511317.1"/>
    </source>
</evidence>
<gene>
    <name evidence="3" type="primary">LOC115725821</name>
</gene>
<sequence length="726" mass="77700">MENDGEATTSQQPEPGRGAGGKMRRPPSRNPRATPYARPNSNKPRVGGDGGGGWLSKLVDPAYRLISSGATLILPSLFSRSPSPVSLPPLPDDDDDGSGGGGDDDKLKRLIDQDVRGSNHEGNSIIELGLSRSAEGGNAVASDVPKRTVSDGYTEFKTTHNKVTDLPKDTALSEIEHLIRGKMFSRDEISRLTEILKSKTVDLPKKKERENNSEMNAVGEVEVHATAPHIPSKTNGGEKGVLNRALREVSMPLHHSNLRDEIGASPVDIARAYMGSRASEVGSILKSNLPGDPKALLHVDGHLQKPFSPSPLPKPSVCWPGSVVQDRFLTPQTQRGRHGTPNFCRTPYSRPAHSMSKSKVRFREDELHGDHGSIGPMRSSRQKFVTGSPQNFSNFSTLVGSSQRETVDFRMPSLPAFNKNMEAGGTSSSSKFQSVEVGVPTVPTHSSLMARKILEHLDRSLPTPKDKAAELKHATLRKKSESSNVAHLMSSSGYISYPAASVRCGKADETNQMSAALTNGGTGTSFFRVPAEENVNKTANAAKGCISGSEEDTCNAIPVPGVNNTASLDSGVADKFGFEISNKDASKELPSASDFRGPKKPALGSKAVLPSISINKPQVRAMVSSDNNSAFTFHISSSPGIFPEPPTPSITPQSIVNNLHQPKEDSAVPSYTFGLRRSSPALVFSFPSTSNASIPSDASDLEFTFGSNKKRISFSSIGKDTMCCLV</sequence>
<proteinExistence type="predicted"/>
<dbReference type="KEGG" id="rarg:115725821"/>
<dbReference type="AlphaFoldDB" id="A0A8B8MNS3"/>
<keyword evidence="2" id="KW-1185">Reference proteome</keyword>